<name>A0A8T0IYF8_CERPU</name>
<dbReference type="SUPFAM" id="SSF50630">
    <property type="entry name" value="Acid proteases"/>
    <property type="match status" value="1"/>
</dbReference>
<dbReference type="GO" id="GO:0004190">
    <property type="term" value="F:aspartic-type endopeptidase activity"/>
    <property type="evidence" value="ECO:0007669"/>
    <property type="project" value="InterPro"/>
</dbReference>
<comment type="caution">
    <text evidence="4">The sequence shown here is derived from an EMBL/GenBank/DDBJ whole genome shotgun (WGS) entry which is preliminary data.</text>
</comment>
<dbReference type="EMBL" id="CM026422">
    <property type="protein sequence ID" value="KAG0588257.1"/>
    <property type="molecule type" value="Genomic_DNA"/>
</dbReference>
<accession>A0A8T0IYF8</accession>
<evidence type="ECO:0000313" key="4">
    <source>
        <dbReference type="EMBL" id="KAG0588257.1"/>
    </source>
</evidence>
<evidence type="ECO:0000259" key="3">
    <source>
        <dbReference type="PROSITE" id="PS51767"/>
    </source>
</evidence>
<protein>
    <recommendedName>
        <fullName evidence="3">Peptidase A1 domain-containing protein</fullName>
    </recommendedName>
</protein>
<proteinExistence type="inferred from homology"/>
<dbReference type="PROSITE" id="PS51767">
    <property type="entry name" value="PEPTIDASE_A1"/>
    <property type="match status" value="1"/>
</dbReference>
<keyword evidence="2" id="KW-0812">Transmembrane</keyword>
<evidence type="ECO:0000313" key="5">
    <source>
        <dbReference type="Proteomes" id="UP000822688"/>
    </source>
</evidence>
<dbReference type="Gene3D" id="2.40.70.10">
    <property type="entry name" value="Acid Proteases"/>
    <property type="match status" value="1"/>
</dbReference>
<dbReference type="InterPro" id="IPR021109">
    <property type="entry name" value="Peptidase_aspartic_dom_sf"/>
</dbReference>
<gene>
    <name evidence="4" type="ORF">KC19_2G229400</name>
</gene>
<organism evidence="4 5">
    <name type="scientific">Ceratodon purpureus</name>
    <name type="common">Fire moss</name>
    <name type="synonym">Dicranum purpureum</name>
    <dbReference type="NCBI Taxonomy" id="3225"/>
    <lineage>
        <taxon>Eukaryota</taxon>
        <taxon>Viridiplantae</taxon>
        <taxon>Streptophyta</taxon>
        <taxon>Embryophyta</taxon>
        <taxon>Bryophyta</taxon>
        <taxon>Bryophytina</taxon>
        <taxon>Bryopsida</taxon>
        <taxon>Dicranidae</taxon>
        <taxon>Pseudoditrichales</taxon>
        <taxon>Ditrichaceae</taxon>
        <taxon>Ceratodon</taxon>
    </lineage>
</organism>
<dbReference type="InterPro" id="IPR001461">
    <property type="entry name" value="Aspartic_peptidase_A1"/>
</dbReference>
<dbReference type="Proteomes" id="UP000822688">
    <property type="component" value="Chromosome 2"/>
</dbReference>
<sequence>MKRSSNKNSHQSLLCSQPEERPIVTTWRINGSNLLKHAQNKLNFPCALFSTMFILWWIQLIWNSSHFNIVGRHGLYVKHTNALSKSTLAANERRMHISNPRKASWDLFGSPKSPSLYTKFNIDGEVYNLEIDTGSFLTWFRCNYKLYQEKTVSNTDPSCKKVTGKHFRSKSLSQLQTKDEGPCLYNIVYQDNSYSDGVIVKSIIETQITDIVTGVSGMHLDATLLGCSFKDSNPNGEYKDAIDGLLGLGRSTHGIQVSLLEYGIPLCFGFCFKDFFNKKDETKVGFLFFGTHDLDYKGQIKWVDIPEYYIFGDEYVAH</sequence>
<dbReference type="InterPro" id="IPR032861">
    <property type="entry name" value="TAXi_N"/>
</dbReference>
<evidence type="ECO:0000256" key="2">
    <source>
        <dbReference type="SAM" id="Phobius"/>
    </source>
</evidence>
<keyword evidence="2" id="KW-1133">Transmembrane helix</keyword>
<feature type="domain" description="Peptidase A1" evidence="3">
    <location>
        <begin position="116"/>
        <end position="318"/>
    </location>
</feature>
<dbReference type="GO" id="GO:0006508">
    <property type="term" value="P:proteolysis"/>
    <property type="evidence" value="ECO:0007669"/>
    <property type="project" value="InterPro"/>
</dbReference>
<dbReference type="InterPro" id="IPR033121">
    <property type="entry name" value="PEPTIDASE_A1"/>
</dbReference>
<reference evidence="4" key="1">
    <citation type="submission" date="2020-06" db="EMBL/GenBank/DDBJ databases">
        <title>WGS assembly of Ceratodon purpureus strain R40.</title>
        <authorList>
            <person name="Carey S.B."/>
            <person name="Jenkins J."/>
            <person name="Shu S."/>
            <person name="Lovell J.T."/>
            <person name="Sreedasyam A."/>
            <person name="Maumus F."/>
            <person name="Tiley G.P."/>
            <person name="Fernandez-Pozo N."/>
            <person name="Barry K."/>
            <person name="Chen C."/>
            <person name="Wang M."/>
            <person name="Lipzen A."/>
            <person name="Daum C."/>
            <person name="Saski C.A."/>
            <person name="Payton A.C."/>
            <person name="Mcbreen J.C."/>
            <person name="Conrad R.E."/>
            <person name="Kollar L.M."/>
            <person name="Olsson S."/>
            <person name="Huttunen S."/>
            <person name="Landis J.B."/>
            <person name="Wickett N.J."/>
            <person name="Johnson M.G."/>
            <person name="Rensing S.A."/>
            <person name="Grimwood J."/>
            <person name="Schmutz J."/>
            <person name="Mcdaniel S.F."/>
        </authorList>
    </citation>
    <scope>NUCLEOTIDE SEQUENCE</scope>
    <source>
        <strain evidence="4">R40</strain>
    </source>
</reference>
<dbReference type="PANTHER" id="PTHR13683:SF800">
    <property type="entry name" value="EUKARYOTIC ASPARTYL PROTEASE FAMILY PROTEIN"/>
    <property type="match status" value="1"/>
</dbReference>
<keyword evidence="2" id="KW-0472">Membrane</keyword>
<feature type="transmembrane region" description="Helical" evidence="2">
    <location>
        <begin position="42"/>
        <end position="62"/>
    </location>
</feature>
<dbReference type="AlphaFoldDB" id="A0A8T0IYF8"/>
<dbReference type="PANTHER" id="PTHR13683">
    <property type="entry name" value="ASPARTYL PROTEASES"/>
    <property type="match status" value="1"/>
</dbReference>
<dbReference type="Pfam" id="PF14543">
    <property type="entry name" value="TAXi_N"/>
    <property type="match status" value="1"/>
</dbReference>
<keyword evidence="5" id="KW-1185">Reference proteome</keyword>
<evidence type="ECO:0000256" key="1">
    <source>
        <dbReference type="ARBA" id="ARBA00007447"/>
    </source>
</evidence>
<comment type="similarity">
    <text evidence="1">Belongs to the peptidase A1 family.</text>
</comment>